<dbReference type="EC" id="2.4.1.25" evidence="3 10"/>
<evidence type="ECO:0000259" key="11">
    <source>
        <dbReference type="SMART" id="SM00642"/>
    </source>
</evidence>
<comment type="similarity">
    <text evidence="2 10">Belongs to the disproportionating enzyme family.</text>
</comment>
<evidence type="ECO:0000256" key="8">
    <source>
        <dbReference type="ARBA" id="ARBA00031423"/>
    </source>
</evidence>
<reference evidence="12 13" key="1">
    <citation type="submission" date="2016-11" db="EMBL/GenBank/DDBJ databases">
        <authorList>
            <person name="Varghese N."/>
            <person name="Submissions S."/>
        </authorList>
    </citation>
    <scope>NUCLEOTIDE SEQUENCE [LARGE SCALE GENOMIC DNA]</scope>
    <source>
        <strain evidence="12 13">DSM 15287</strain>
    </source>
</reference>
<gene>
    <name evidence="12" type="ORF">SAMN02745170_00411</name>
</gene>
<evidence type="ECO:0000256" key="9">
    <source>
        <dbReference type="ARBA" id="ARBA00031501"/>
    </source>
</evidence>
<dbReference type="EMBL" id="FQZD01000005">
    <property type="protein sequence ID" value="SHI48423.1"/>
    <property type="molecule type" value="Genomic_DNA"/>
</dbReference>
<dbReference type="Pfam" id="PF00128">
    <property type="entry name" value="Alpha-amylase"/>
    <property type="match status" value="1"/>
</dbReference>
<dbReference type="PANTHER" id="PTHR32438:SF5">
    <property type="entry name" value="4-ALPHA-GLUCANOTRANSFERASE DPE1, CHLOROPLASTIC_AMYLOPLASTIC"/>
    <property type="match status" value="1"/>
</dbReference>
<dbReference type="Gene3D" id="3.90.400.10">
    <property type="entry name" value="Oligo-1,6-glucosidase, Domain 2"/>
    <property type="match status" value="1"/>
</dbReference>
<dbReference type="NCBIfam" id="NF011083">
    <property type="entry name" value="PRK14510.1-2"/>
    <property type="match status" value="1"/>
</dbReference>
<keyword evidence="7 10" id="KW-0119">Carbohydrate metabolism</keyword>
<dbReference type="GO" id="GO:0005975">
    <property type="term" value="P:carbohydrate metabolic process"/>
    <property type="evidence" value="ECO:0007669"/>
    <property type="project" value="InterPro"/>
</dbReference>
<keyword evidence="13" id="KW-1185">Reference proteome</keyword>
<evidence type="ECO:0000256" key="4">
    <source>
        <dbReference type="ARBA" id="ARBA00020295"/>
    </source>
</evidence>
<dbReference type="AlphaFoldDB" id="A0A1M6BIV3"/>
<evidence type="ECO:0000256" key="7">
    <source>
        <dbReference type="ARBA" id="ARBA00023277"/>
    </source>
</evidence>
<dbReference type="NCBIfam" id="TIGR00217">
    <property type="entry name" value="malQ"/>
    <property type="match status" value="1"/>
</dbReference>
<feature type="domain" description="Glycosyl hydrolase family 13 catalytic" evidence="11">
    <location>
        <begin position="150"/>
        <end position="558"/>
    </location>
</feature>
<evidence type="ECO:0000256" key="2">
    <source>
        <dbReference type="ARBA" id="ARBA00005684"/>
    </source>
</evidence>
<dbReference type="SUPFAM" id="SSF51445">
    <property type="entry name" value="(Trans)glycosidases"/>
    <property type="match status" value="2"/>
</dbReference>
<proteinExistence type="inferred from homology"/>
<dbReference type="NCBIfam" id="NF011080">
    <property type="entry name" value="PRK14508.1-3"/>
    <property type="match status" value="1"/>
</dbReference>
<keyword evidence="6 10" id="KW-0808">Transferase</keyword>
<dbReference type="PANTHER" id="PTHR32438">
    <property type="entry name" value="4-ALPHA-GLUCANOTRANSFERASE DPE1, CHLOROPLASTIC/AMYLOPLASTIC"/>
    <property type="match status" value="1"/>
</dbReference>
<evidence type="ECO:0000256" key="10">
    <source>
        <dbReference type="RuleBase" id="RU361207"/>
    </source>
</evidence>
<name>A0A1M6BIV3_9FIRM</name>
<dbReference type="SMART" id="SM00642">
    <property type="entry name" value="Aamy"/>
    <property type="match status" value="1"/>
</dbReference>
<evidence type="ECO:0000313" key="12">
    <source>
        <dbReference type="EMBL" id="SHI48423.1"/>
    </source>
</evidence>
<dbReference type="InterPro" id="IPR014756">
    <property type="entry name" value="Ig_E-set"/>
</dbReference>
<dbReference type="CDD" id="cd11338">
    <property type="entry name" value="AmyAc_CMD"/>
    <property type="match status" value="1"/>
</dbReference>
<protein>
    <recommendedName>
        <fullName evidence="4 10">4-alpha-glucanotransferase</fullName>
        <ecNumber evidence="3 10">2.4.1.25</ecNumber>
    </recommendedName>
    <alternativeName>
        <fullName evidence="8 10">Amylomaltase</fullName>
    </alternativeName>
    <alternativeName>
        <fullName evidence="9 10">Disproportionating enzyme</fullName>
    </alternativeName>
</protein>
<evidence type="ECO:0000256" key="5">
    <source>
        <dbReference type="ARBA" id="ARBA00022676"/>
    </source>
</evidence>
<comment type="catalytic activity">
    <reaction evidence="1 10">
        <text>Transfers a segment of a (1-&gt;4)-alpha-D-glucan to a new position in an acceptor, which may be glucose or a (1-&gt;4)-alpha-D-glucan.</text>
        <dbReference type="EC" id="2.4.1.25"/>
    </reaction>
</comment>
<dbReference type="Gene3D" id="2.60.40.10">
    <property type="entry name" value="Immunoglobulins"/>
    <property type="match status" value="1"/>
</dbReference>
<evidence type="ECO:0000313" key="13">
    <source>
        <dbReference type="Proteomes" id="UP000322917"/>
    </source>
</evidence>
<keyword evidence="5 10" id="KW-0328">Glycosyltransferase</keyword>
<dbReference type="GO" id="GO:0004134">
    <property type="term" value="F:4-alpha-glucanotransferase activity"/>
    <property type="evidence" value="ECO:0007669"/>
    <property type="project" value="UniProtKB-EC"/>
</dbReference>
<dbReference type="Pfam" id="PF02446">
    <property type="entry name" value="Glyco_hydro_77"/>
    <property type="match status" value="1"/>
</dbReference>
<dbReference type="GO" id="GO:0004553">
    <property type="term" value="F:hydrolase activity, hydrolyzing O-glycosyl compounds"/>
    <property type="evidence" value="ECO:0007669"/>
    <property type="project" value="InterPro"/>
</dbReference>
<evidence type="ECO:0000256" key="6">
    <source>
        <dbReference type="ARBA" id="ARBA00022679"/>
    </source>
</evidence>
<dbReference type="RefSeq" id="WP_188128168.1">
    <property type="nucleotide sequence ID" value="NZ_FQZD01000005.1"/>
</dbReference>
<evidence type="ECO:0000256" key="3">
    <source>
        <dbReference type="ARBA" id="ARBA00012560"/>
    </source>
</evidence>
<dbReference type="Gene3D" id="3.20.20.80">
    <property type="entry name" value="Glycosidases"/>
    <property type="match status" value="2"/>
</dbReference>
<dbReference type="InterPro" id="IPR017853">
    <property type="entry name" value="GH"/>
</dbReference>
<dbReference type="InterPro" id="IPR045857">
    <property type="entry name" value="O16G_dom_2"/>
</dbReference>
<accession>A0A1M6BIV3</accession>
<organism evidence="12 13">
    <name type="scientific">Propionispora hippei DSM 15287</name>
    <dbReference type="NCBI Taxonomy" id="1123003"/>
    <lineage>
        <taxon>Bacteria</taxon>
        <taxon>Bacillati</taxon>
        <taxon>Bacillota</taxon>
        <taxon>Negativicutes</taxon>
        <taxon>Selenomonadales</taxon>
        <taxon>Sporomusaceae</taxon>
        <taxon>Propionispora</taxon>
    </lineage>
</organism>
<dbReference type="SUPFAM" id="SSF81296">
    <property type="entry name" value="E set domains"/>
    <property type="match status" value="1"/>
</dbReference>
<dbReference type="InterPro" id="IPR004185">
    <property type="entry name" value="Glyco_hydro_13_lg-like_dom"/>
</dbReference>
<dbReference type="InterPro" id="IPR003385">
    <property type="entry name" value="Glyco_hydro_77"/>
</dbReference>
<sequence>MPKERELQVKQEWMLHNSHLMEFRNPFGAVACGTKVVIRLAVGNWLEPTRVVLRLWQDKTGERQIDMQLLDESGERRIYQGELTAPENPGLLWYYFIVEEYQRTYYYGNNPRNQGGCGRIYREPPSSYQITVYQQGAVTPAWFKQSVMYQIFPDRFYNGKDGQVSGAPANSLIHTDWSNVPYYVRDCDTKEIMYYDFFGGNLQGIIKKLPYLQELGIDVVYLNPIFKSASNHRYDTGDYHQIDPMLGDEAVFEELCREAKKRGISFILDGVFSHTGSDSFYFNKEGRYPGTGAYQSPQSPYYSWYRFTDYPEKYEAWWGIDTLPNVREMEPTYVDFIIENEDSVVKHWLKKGARGWRLDVADELPDAFIKKLRTHLKQIDPDNVLIGEVWEDASLKTAYSQLREYLWGDELDSVMNYPFRTILLDFVLGLKDAEETHSALLSLCENYPKENFYALMNLIGSHDVPRIITLLGEAPPGDTISVGKQAKFRLDSEKRQLALARLKLLSLWQMTFPGVPAVYYGDEAGLEGYRDPYNRGTYPWGREDQALLAWYKRIIALRKAHPVFSTGTWELLYASGDIYGYVRRIENGRDVFGAAEPDAAALVLFNRNPRRTIPVTLDRLDNLYGTFTSLLQDYEPITVHEGKLNMVLKPLEAQVWLRREESTFPRESGVLLHPTSLPSPYGVGDLGKEAYLFVDFLAVARQKLWQVFPLNPVGFGESPYQCLSAFAGNKLLISPELLAQEGWLLSEELESYKLPVTDQVEFASVKVSKEKLLSQAFYRFSQQRPQQTYRNFIRENSFWLEDYALFMALKDHFEQKAWNEWEPDIALREPAALERYRKLLKKQIDYHLFLQYVFYQQWGGLKRYANERGIRIIGDIPIFVAYDSADVWANRHLFKLDASCQPVTIAGVPPDRFTADGQLWGNPHYDWSRMELDDYAWWRDRFSVLAKQVDRIRIDHFLGFENYYQIPYGELTAANGKWVKGPGVGFFQTIKRYLGPLPIIAEDLGVITKAVEDLKHACGFPGMKVLQFSFYRDKTGPCMPPVFEQNAAVYTGTHDNDTSVGWYQQALSAEPEMVQFMLTCLDLPEGTDSETFCWRFIEYAYESNANTAIVPMQDLLCLDSRGRMNRPGTLGGNWQWRCRQEAWTPLLAERLATLVERCHR</sequence>
<evidence type="ECO:0000256" key="1">
    <source>
        <dbReference type="ARBA" id="ARBA00000439"/>
    </source>
</evidence>
<dbReference type="CDD" id="cd02857">
    <property type="entry name" value="E_set_CDase_PDE_N"/>
    <property type="match status" value="1"/>
</dbReference>
<dbReference type="Proteomes" id="UP000322917">
    <property type="component" value="Unassembled WGS sequence"/>
</dbReference>
<dbReference type="InterPro" id="IPR006047">
    <property type="entry name" value="GH13_cat_dom"/>
</dbReference>
<dbReference type="InterPro" id="IPR013783">
    <property type="entry name" value="Ig-like_fold"/>
</dbReference>